<accession>A0A517LLJ4</accession>
<dbReference type="Proteomes" id="UP000316270">
    <property type="component" value="Chromosome 15"/>
</dbReference>
<reference evidence="3 4" key="1">
    <citation type="submission" date="2019-07" db="EMBL/GenBank/DDBJ databases">
        <title>Finished genome of Venturia effusa.</title>
        <authorList>
            <person name="Young C.A."/>
            <person name="Cox M.P."/>
            <person name="Ganley A.R.D."/>
            <person name="David W.J."/>
        </authorList>
    </citation>
    <scope>NUCLEOTIDE SEQUENCE [LARGE SCALE GENOMIC DNA]</scope>
    <source>
        <strain evidence="4">albino</strain>
    </source>
</reference>
<evidence type="ECO:0000259" key="2">
    <source>
        <dbReference type="PROSITE" id="PS50030"/>
    </source>
</evidence>
<dbReference type="SUPFAM" id="SSF46934">
    <property type="entry name" value="UBA-like"/>
    <property type="match status" value="1"/>
</dbReference>
<dbReference type="OrthoDB" id="3945118at2759"/>
<proteinExistence type="predicted"/>
<sequence>MKSNGSPQEQGNNDKNSLESQLDMQYKELAYFKDFSDQAIRDIATIQKNEVVERVWIILLNMAARFSQASKDISGIQALPVYAQKQVSPPSNLIHAPVQIAIQQGKQEFVDEMLSFGFDNRSDVVSAFELADGNKELALNILTSGVSIPPTPQSQVQDTSYAWDVSPPSQSTRAFNSQDAGVDEAPLTPKNRKRKADSPITNTSPSLRHYANTPIHSPAPSSGQTSAQTPATPRPTRSPFTPGGYLARRKPSSMSSQERSALLAIVLQLAPSNKVSRFWEKVKDSLARAGFKKSEAAWKGEWSRYGAYEHGFDERTGKFVESEVEKLKLLRCLDNKPRAEVNRAIQELEEEEEEVIFVGSVKRQKMTGGFEGIDGGIFSANGQSSVDGSGFPPHDYTSRVEYVDETETPASQEPSNKNSPAAFEQHNDEVQNFGHLMTSPVEVEPHHNDTWPIGSGFDLEDSRLVRNTGEWLLNVTEQGIGHEFDFENGIGNNLGVVGDLSAVGGLNSEEENPYVAAYIEANIPFGY</sequence>
<feature type="region of interest" description="Disordered" evidence="1">
    <location>
        <begin position="146"/>
        <end position="253"/>
    </location>
</feature>
<dbReference type="PROSITE" id="PS50030">
    <property type="entry name" value="UBA"/>
    <property type="match status" value="1"/>
</dbReference>
<feature type="compositionally biased region" description="Polar residues" evidence="1">
    <location>
        <begin position="219"/>
        <end position="231"/>
    </location>
</feature>
<organism evidence="3 4">
    <name type="scientific">Venturia effusa</name>
    <dbReference type="NCBI Taxonomy" id="50376"/>
    <lineage>
        <taxon>Eukaryota</taxon>
        <taxon>Fungi</taxon>
        <taxon>Dikarya</taxon>
        <taxon>Ascomycota</taxon>
        <taxon>Pezizomycotina</taxon>
        <taxon>Dothideomycetes</taxon>
        <taxon>Pleosporomycetidae</taxon>
        <taxon>Venturiales</taxon>
        <taxon>Venturiaceae</taxon>
        <taxon>Venturia</taxon>
    </lineage>
</organism>
<dbReference type="Gene3D" id="1.10.8.10">
    <property type="entry name" value="DNA helicase RuvA subunit, C-terminal domain"/>
    <property type="match status" value="1"/>
</dbReference>
<dbReference type="InterPro" id="IPR009060">
    <property type="entry name" value="UBA-like_sf"/>
</dbReference>
<dbReference type="InterPro" id="IPR015940">
    <property type="entry name" value="UBA"/>
</dbReference>
<name>A0A517LLJ4_9PEZI</name>
<feature type="domain" description="UBA" evidence="2">
    <location>
        <begin position="104"/>
        <end position="145"/>
    </location>
</feature>
<feature type="compositionally biased region" description="Polar residues" evidence="1">
    <location>
        <begin position="167"/>
        <end position="179"/>
    </location>
</feature>
<feature type="compositionally biased region" description="Polar residues" evidence="1">
    <location>
        <begin position="408"/>
        <end position="419"/>
    </location>
</feature>
<feature type="region of interest" description="Disordered" evidence="1">
    <location>
        <begin position="403"/>
        <end position="422"/>
    </location>
</feature>
<evidence type="ECO:0000256" key="1">
    <source>
        <dbReference type="SAM" id="MobiDB-lite"/>
    </source>
</evidence>
<dbReference type="SMART" id="SM00165">
    <property type="entry name" value="UBA"/>
    <property type="match status" value="1"/>
</dbReference>
<protein>
    <recommendedName>
        <fullName evidence="2">UBA domain-containing protein</fullName>
    </recommendedName>
</protein>
<keyword evidence="4" id="KW-1185">Reference proteome</keyword>
<evidence type="ECO:0000313" key="4">
    <source>
        <dbReference type="Proteomes" id="UP000316270"/>
    </source>
</evidence>
<evidence type="ECO:0000313" key="3">
    <source>
        <dbReference type="EMBL" id="QDS76513.1"/>
    </source>
</evidence>
<dbReference type="AlphaFoldDB" id="A0A517LLJ4"/>
<dbReference type="EMBL" id="CP042199">
    <property type="protein sequence ID" value="QDS76513.1"/>
    <property type="molecule type" value="Genomic_DNA"/>
</dbReference>
<gene>
    <name evidence="3" type="ORF">FKW77_005730</name>
</gene>